<dbReference type="SUPFAM" id="SSF53681">
    <property type="entry name" value="Aspartate/glutamate racemase"/>
    <property type="match status" value="1"/>
</dbReference>
<evidence type="ECO:0000313" key="1">
    <source>
        <dbReference type="EMBL" id="SNT35885.1"/>
    </source>
</evidence>
<gene>
    <name evidence="1" type="ORF">SAMN06296052_1612</name>
</gene>
<keyword evidence="2" id="KW-1185">Reference proteome</keyword>
<proteinExistence type="predicted"/>
<dbReference type="OrthoDB" id="9803739at2"/>
<dbReference type="AlphaFoldDB" id="A0A239LZR8"/>
<evidence type="ECO:0000313" key="2">
    <source>
        <dbReference type="Proteomes" id="UP000198432"/>
    </source>
</evidence>
<dbReference type="EMBL" id="FZOQ01000061">
    <property type="protein sequence ID" value="SNT35885.1"/>
    <property type="molecule type" value="Genomic_DNA"/>
</dbReference>
<dbReference type="Proteomes" id="UP000198432">
    <property type="component" value="Unassembled WGS sequence"/>
</dbReference>
<dbReference type="RefSeq" id="WP_089322017.1">
    <property type="nucleotide sequence ID" value="NZ_FZOQ01000061.1"/>
</dbReference>
<name>A0A239LZR8_9BACT</name>
<accession>A0A239LZR8</accession>
<sequence length="58" mass="6840">MGLLGTKFTMEGDFLRKRLWDMHQINTIVPDQQSRDRVHAIIHEELVKGNFTESSRQK</sequence>
<dbReference type="InterPro" id="IPR001920">
    <property type="entry name" value="Asp/Glu_race"/>
</dbReference>
<protein>
    <submittedName>
        <fullName evidence="1">Asp/Glu/Hydantoin racemase</fullName>
    </submittedName>
</protein>
<reference evidence="2" key="1">
    <citation type="submission" date="2017-06" db="EMBL/GenBank/DDBJ databases">
        <authorList>
            <person name="Varghese N."/>
            <person name="Submissions S."/>
        </authorList>
    </citation>
    <scope>NUCLEOTIDE SEQUENCE [LARGE SCALE GENOMIC DNA]</scope>
    <source>
        <strain evidence="2">NKM1</strain>
    </source>
</reference>
<dbReference type="GO" id="GO:0016855">
    <property type="term" value="F:racemase and epimerase activity, acting on amino acids and derivatives"/>
    <property type="evidence" value="ECO:0007669"/>
    <property type="project" value="InterPro"/>
</dbReference>
<dbReference type="Gene3D" id="3.40.50.1860">
    <property type="match status" value="1"/>
</dbReference>
<organism evidence="1 2">
    <name type="scientific">Pontibacter ummariensis</name>
    <dbReference type="NCBI Taxonomy" id="1610492"/>
    <lineage>
        <taxon>Bacteria</taxon>
        <taxon>Pseudomonadati</taxon>
        <taxon>Bacteroidota</taxon>
        <taxon>Cytophagia</taxon>
        <taxon>Cytophagales</taxon>
        <taxon>Hymenobacteraceae</taxon>
        <taxon>Pontibacter</taxon>
    </lineage>
</organism>